<dbReference type="AlphaFoldDB" id="A0AAJ0GH21"/>
<dbReference type="PROSITE" id="PS50404">
    <property type="entry name" value="GST_NTER"/>
    <property type="match status" value="1"/>
</dbReference>
<dbReference type="EMBL" id="JAWDJX010000003">
    <property type="protein sequence ID" value="KAK3057394.1"/>
    <property type="molecule type" value="Genomic_DNA"/>
</dbReference>
<dbReference type="SFLD" id="SFLDG00358">
    <property type="entry name" value="Main_(cytGST)"/>
    <property type="match status" value="1"/>
</dbReference>
<dbReference type="CDD" id="cd03046">
    <property type="entry name" value="GST_N_GTT1_like"/>
    <property type="match status" value="1"/>
</dbReference>
<evidence type="ECO:0000313" key="3">
    <source>
        <dbReference type="EMBL" id="KAK3057394.1"/>
    </source>
</evidence>
<dbReference type="PANTHER" id="PTHR44051">
    <property type="entry name" value="GLUTATHIONE S-TRANSFERASE-RELATED"/>
    <property type="match status" value="1"/>
</dbReference>
<keyword evidence="3" id="KW-0808">Transferase</keyword>
<evidence type="ECO:0000259" key="2">
    <source>
        <dbReference type="PROSITE" id="PS50404"/>
    </source>
</evidence>
<dbReference type="GO" id="GO:0004364">
    <property type="term" value="F:glutathione transferase activity"/>
    <property type="evidence" value="ECO:0007669"/>
    <property type="project" value="UniProtKB-EC"/>
</dbReference>
<gene>
    <name evidence="3" type="primary">GTT1</name>
    <name evidence="3" type="ORF">LTR09_001578</name>
</gene>
<sequence length="261" mass="29472">MAETSGEKPVVTLYWLNGSRAQRIVWLLEECKDIDYKIEVFKRGEDKFAPKELKEVHPLGKSPLIKVQASGMKPLIIAETGAIIEYLTEHFATHLIPKRYQDGMEGKVGGETEQWLRYRFYSHYVEGSLMTPLILSMFMDGKLDLQSIRNAPVPFFIKPITRSIANNVDSAFLNKEFKTHFSFLESQLKSSPDGGQYLCGKDLTAVDIFISFPLIAGKSKVDANAYPTLTAYTKLLEGNEVLQRSIKKIEDLTGEPYKVAP</sequence>
<name>A0AAJ0GH21_9PEZI</name>
<dbReference type="Gene3D" id="1.20.1050.10">
    <property type="match status" value="1"/>
</dbReference>
<dbReference type="InterPro" id="IPR004045">
    <property type="entry name" value="Glutathione_S-Trfase_N"/>
</dbReference>
<dbReference type="InterPro" id="IPR036249">
    <property type="entry name" value="Thioredoxin-like_sf"/>
</dbReference>
<dbReference type="SFLD" id="SFLDS00019">
    <property type="entry name" value="Glutathione_Transferase_(cytos"/>
    <property type="match status" value="1"/>
</dbReference>
<dbReference type="Pfam" id="PF14497">
    <property type="entry name" value="GST_C_3"/>
    <property type="match status" value="1"/>
</dbReference>
<dbReference type="CDD" id="cd03189">
    <property type="entry name" value="GST_C_GTT1_like"/>
    <property type="match status" value="1"/>
</dbReference>
<reference evidence="3" key="1">
    <citation type="submission" date="2023-04" db="EMBL/GenBank/DDBJ databases">
        <title>Black Yeasts Isolated from many extreme environments.</title>
        <authorList>
            <person name="Coleine C."/>
            <person name="Stajich J.E."/>
            <person name="Selbmann L."/>
        </authorList>
    </citation>
    <scope>NUCLEOTIDE SEQUENCE</scope>
    <source>
        <strain evidence="3">CCFEE 5312</strain>
    </source>
</reference>
<dbReference type="InterPro" id="IPR040079">
    <property type="entry name" value="Glutathione_S-Trfase"/>
</dbReference>
<keyword evidence="4" id="KW-1185">Reference proteome</keyword>
<dbReference type="EC" id="2.5.1.18" evidence="3"/>
<accession>A0AAJ0GH21</accession>
<evidence type="ECO:0000256" key="1">
    <source>
        <dbReference type="ARBA" id="ARBA00007409"/>
    </source>
</evidence>
<dbReference type="InterPro" id="IPR036282">
    <property type="entry name" value="Glutathione-S-Trfase_C_sf"/>
</dbReference>
<comment type="similarity">
    <text evidence="1">Belongs to the GST superfamily.</text>
</comment>
<evidence type="ECO:0000313" key="4">
    <source>
        <dbReference type="Proteomes" id="UP001271007"/>
    </source>
</evidence>
<dbReference type="Pfam" id="PF02798">
    <property type="entry name" value="GST_N"/>
    <property type="match status" value="1"/>
</dbReference>
<feature type="domain" description="GST N-terminal" evidence="2">
    <location>
        <begin position="9"/>
        <end position="95"/>
    </location>
</feature>
<dbReference type="Proteomes" id="UP001271007">
    <property type="component" value="Unassembled WGS sequence"/>
</dbReference>
<dbReference type="Gene3D" id="3.40.30.10">
    <property type="entry name" value="Glutaredoxin"/>
    <property type="match status" value="1"/>
</dbReference>
<organism evidence="3 4">
    <name type="scientific">Extremus antarcticus</name>
    <dbReference type="NCBI Taxonomy" id="702011"/>
    <lineage>
        <taxon>Eukaryota</taxon>
        <taxon>Fungi</taxon>
        <taxon>Dikarya</taxon>
        <taxon>Ascomycota</taxon>
        <taxon>Pezizomycotina</taxon>
        <taxon>Dothideomycetes</taxon>
        <taxon>Dothideomycetidae</taxon>
        <taxon>Mycosphaerellales</taxon>
        <taxon>Extremaceae</taxon>
        <taxon>Extremus</taxon>
    </lineage>
</organism>
<comment type="caution">
    <text evidence="3">The sequence shown here is derived from an EMBL/GenBank/DDBJ whole genome shotgun (WGS) entry which is preliminary data.</text>
</comment>
<dbReference type="SUPFAM" id="SSF52833">
    <property type="entry name" value="Thioredoxin-like"/>
    <property type="match status" value="1"/>
</dbReference>
<dbReference type="SUPFAM" id="SSF47616">
    <property type="entry name" value="GST C-terminal domain-like"/>
    <property type="match status" value="1"/>
</dbReference>
<protein>
    <submittedName>
        <fullName evidence="3">Bifunctional glutathione transferase/peroxidase</fullName>
        <ecNumber evidence="3">2.5.1.18</ecNumber>
    </submittedName>
</protein>
<dbReference type="InterPro" id="IPR004046">
    <property type="entry name" value="GST_C"/>
</dbReference>
<proteinExistence type="inferred from homology"/>
<dbReference type="PANTHER" id="PTHR44051:SF9">
    <property type="entry name" value="GLUTATHIONE S-TRANSFERASE 1"/>
    <property type="match status" value="1"/>
</dbReference>